<accession>A0A382JLA5</accession>
<sequence length="190" mass="21157">VFSVIIPVYNRRELVGRAIRSVLLQEGGDCEVIVVDDASDDGTSDWVRATFADRVQLLVLEKNAGVSAARNHGIEAARGEWIALLDSDDEWLPGKLARQATCLAESGLLVCHTDEIWIRDGVRVNPHKHHRKCGGDIFFKALPLCVMSPSSIVIHRDVFAAIGLFDENLPACEDYELWLRIGSRYEVAYL</sequence>
<evidence type="ECO:0000259" key="1">
    <source>
        <dbReference type="Pfam" id="PF00535"/>
    </source>
</evidence>
<proteinExistence type="predicted"/>
<dbReference type="InterPro" id="IPR029044">
    <property type="entry name" value="Nucleotide-diphossugar_trans"/>
</dbReference>
<reference evidence="2" key="1">
    <citation type="submission" date="2018-05" db="EMBL/GenBank/DDBJ databases">
        <authorList>
            <person name="Lanie J.A."/>
            <person name="Ng W.-L."/>
            <person name="Kazmierczak K.M."/>
            <person name="Andrzejewski T.M."/>
            <person name="Davidsen T.M."/>
            <person name="Wayne K.J."/>
            <person name="Tettelin H."/>
            <person name="Glass J.I."/>
            <person name="Rusch D."/>
            <person name="Podicherti R."/>
            <person name="Tsui H.-C.T."/>
            <person name="Winkler M.E."/>
        </authorList>
    </citation>
    <scope>NUCLEOTIDE SEQUENCE</scope>
</reference>
<dbReference type="EMBL" id="UINC01074323">
    <property type="protein sequence ID" value="SVC11401.1"/>
    <property type="molecule type" value="Genomic_DNA"/>
</dbReference>
<feature type="non-terminal residue" evidence="2">
    <location>
        <position position="1"/>
    </location>
</feature>
<dbReference type="PANTHER" id="PTHR43685">
    <property type="entry name" value="GLYCOSYLTRANSFERASE"/>
    <property type="match status" value="1"/>
</dbReference>
<dbReference type="InterPro" id="IPR001173">
    <property type="entry name" value="Glyco_trans_2-like"/>
</dbReference>
<dbReference type="Gene3D" id="3.90.550.10">
    <property type="entry name" value="Spore Coat Polysaccharide Biosynthesis Protein SpsA, Chain A"/>
    <property type="match status" value="1"/>
</dbReference>
<dbReference type="PANTHER" id="PTHR43685:SF2">
    <property type="entry name" value="GLYCOSYLTRANSFERASE 2-LIKE DOMAIN-CONTAINING PROTEIN"/>
    <property type="match status" value="1"/>
</dbReference>
<dbReference type="AlphaFoldDB" id="A0A382JLA5"/>
<dbReference type="SUPFAM" id="SSF53448">
    <property type="entry name" value="Nucleotide-diphospho-sugar transferases"/>
    <property type="match status" value="1"/>
</dbReference>
<organism evidence="2">
    <name type="scientific">marine metagenome</name>
    <dbReference type="NCBI Taxonomy" id="408172"/>
    <lineage>
        <taxon>unclassified sequences</taxon>
        <taxon>metagenomes</taxon>
        <taxon>ecological metagenomes</taxon>
    </lineage>
</organism>
<dbReference type="InterPro" id="IPR050834">
    <property type="entry name" value="Glycosyltransf_2"/>
</dbReference>
<dbReference type="Pfam" id="PF00535">
    <property type="entry name" value="Glycos_transf_2"/>
    <property type="match status" value="1"/>
</dbReference>
<gene>
    <name evidence="2" type="ORF">METZ01_LOCUS264255</name>
</gene>
<evidence type="ECO:0000313" key="2">
    <source>
        <dbReference type="EMBL" id="SVC11401.1"/>
    </source>
</evidence>
<name>A0A382JLA5_9ZZZZ</name>
<feature type="non-terminal residue" evidence="2">
    <location>
        <position position="190"/>
    </location>
</feature>
<feature type="domain" description="Glycosyltransferase 2-like" evidence="1">
    <location>
        <begin position="3"/>
        <end position="160"/>
    </location>
</feature>
<protein>
    <recommendedName>
        <fullName evidence="1">Glycosyltransferase 2-like domain-containing protein</fullName>
    </recommendedName>
</protein>